<dbReference type="OrthoDB" id="8957634at2"/>
<dbReference type="EMBL" id="QZEY01000004">
    <property type="protein sequence ID" value="RJL32592.1"/>
    <property type="molecule type" value="Genomic_DNA"/>
</dbReference>
<comment type="caution">
    <text evidence="2">The sequence shown here is derived from an EMBL/GenBank/DDBJ whole genome shotgun (WGS) entry which is preliminary data.</text>
</comment>
<dbReference type="PRINTS" id="PR00111">
    <property type="entry name" value="ABHYDROLASE"/>
</dbReference>
<name>A0A3A4B5A1_9ACTN</name>
<dbReference type="RefSeq" id="WP_119926841.1">
    <property type="nucleotide sequence ID" value="NZ_QZEY01000004.1"/>
</dbReference>
<dbReference type="InterPro" id="IPR050471">
    <property type="entry name" value="AB_hydrolase"/>
</dbReference>
<dbReference type="SUPFAM" id="SSF53474">
    <property type="entry name" value="alpha/beta-Hydrolases"/>
    <property type="match status" value="1"/>
</dbReference>
<feature type="domain" description="AB hydrolase-1" evidence="1">
    <location>
        <begin position="24"/>
        <end position="261"/>
    </location>
</feature>
<accession>A0A3A4B5A1</accession>
<protein>
    <submittedName>
        <fullName evidence="2">Alpha/beta hydrolase</fullName>
    </submittedName>
</protein>
<dbReference type="GO" id="GO:0004806">
    <property type="term" value="F:triacylglycerol lipase activity"/>
    <property type="evidence" value="ECO:0007669"/>
    <property type="project" value="TreeGrafter"/>
</dbReference>
<gene>
    <name evidence="2" type="ORF">D5H75_13840</name>
</gene>
<organism evidence="2 3">
    <name type="scientific">Bailinhaonella thermotolerans</name>
    <dbReference type="NCBI Taxonomy" id="1070861"/>
    <lineage>
        <taxon>Bacteria</taxon>
        <taxon>Bacillati</taxon>
        <taxon>Actinomycetota</taxon>
        <taxon>Actinomycetes</taxon>
        <taxon>Streptosporangiales</taxon>
        <taxon>Streptosporangiaceae</taxon>
        <taxon>Bailinhaonella</taxon>
    </lineage>
</organism>
<dbReference type="AlphaFoldDB" id="A0A3A4B5A1"/>
<keyword evidence="3" id="KW-1185">Reference proteome</keyword>
<dbReference type="PANTHER" id="PTHR43433">
    <property type="entry name" value="HYDROLASE, ALPHA/BETA FOLD FAMILY PROTEIN"/>
    <property type="match status" value="1"/>
</dbReference>
<reference evidence="2 3" key="1">
    <citation type="submission" date="2018-09" db="EMBL/GenBank/DDBJ databases">
        <title>YIM 75507 draft genome.</title>
        <authorList>
            <person name="Tang S."/>
            <person name="Feng Y."/>
        </authorList>
    </citation>
    <scope>NUCLEOTIDE SEQUENCE [LARGE SCALE GENOMIC DNA]</scope>
    <source>
        <strain evidence="2 3">YIM 75507</strain>
    </source>
</reference>
<dbReference type="GO" id="GO:0046503">
    <property type="term" value="P:glycerolipid catabolic process"/>
    <property type="evidence" value="ECO:0007669"/>
    <property type="project" value="TreeGrafter"/>
</dbReference>
<keyword evidence="2" id="KW-0378">Hydrolase</keyword>
<evidence type="ECO:0000313" key="3">
    <source>
        <dbReference type="Proteomes" id="UP000265768"/>
    </source>
</evidence>
<dbReference type="Proteomes" id="UP000265768">
    <property type="component" value="Unassembled WGS sequence"/>
</dbReference>
<dbReference type="PANTHER" id="PTHR43433:SF5">
    <property type="entry name" value="AB HYDROLASE-1 DOMAIN-CONTAINING PROTEIN"/>
    <property type="match status" value="1"/>
</dbReference>
<dbReference type="Pfam" id="PF00561">
    <property type="entry name" value="Abhydrolase_1"/>
    <property type="match status" value="1"/>
</dbReference>
<dbReference type="InterPro" id="IPR000073">
    <property type="entry name" value="AB_hydrolase_1"/>
</dbReference>
<evidence type="ECO:0000313" key="2">
    <source>
        <dbReference type="EMBL" id="RJL32592.1"/>
    </source>
</evidence>
<evidence type="ECO:0000259" key="1">
    <source>
        <dbReference type="Pfam" id="PF00561"/>
    </source>
</evidence>
<sequence length="285" mass="30497">MVERIVRANGVRICLETFGRADYPAILLIMGAAGSMDWWDDAFCARLATESRFVIRYDNRDTGRSVAYPPGAPPYTMADLAGDAVGVLDALGLERAHFAGISMGAWIALIAALTRPERVASLTVMSASPGPGDPDLPPPAPRVSALLSSDDPGPDWSDRAAVIDYYAGTQRLFAGEPYDEALVRRTVARAYDRSSSPASWNNHYLIAGGGAGRANLPEIKAPTLVMHGTEDPLFPFAHGEAMAREIPSAELLPLPHTGHEAPPEPSWPIAIPALLRHTAPNRALS</sequence>
<dbReference type="Gene3D" id="3.40.50.1820">
    <property type="entry name" value="alpha/beta hydrolase"/>
    <property type="match status" value="1"/>
</dbReference>
<dbReference type="InterPro" id="IPR029058">
    <property type="entry name" value="AB_hydrolase_fold"/>
</dbReference>
<proteinExistence type="predicted"/>